<accession>A0A1S3K2K6</accession>
<keyword evidence="2" id="KW-1133">Transmembrane helix</keyword>
<sequence>MFSSFFSLMGLLVKLLRPRWMKSLLLVLLAYGQIIHVGGLQCRVGQTEVIPHGSSQPVCCMDITCSQGTQAEPCNAGDPSSSSCIPCPEGQYQTWQTTLSDRLTCSVNLNCTSNHKEYVIRGSSTTKSVCGTCLEGFKETGFHTCIENICPVGQEPEGNSCRWCSVGYFSDKEDNKPCKKRTICECMLIEGNETMDNKCSQDISLCSAADVEVDASTQSSPVKVNEGLAVGLSVGGTVAFLLIILVLVINRHNIRAWMRRNPDATSTVGSNNHRDIENGRQSDDVDTTGRPAPSGKCSVSRVSVCLVVEMWDAQCQ</sequence>
<dbReference type="AlphaFoldDB" id="A0A1S3K2K6"/>
<name>A0A1S3K2K6_LINAN</name>
<dbReference type="Proteomes" id="UP000085678">
    <property type="component" value="Unplaced"/>
</dbReference>
<dbReference type="RefSeq" id="XP_013416870.1">
    <property type="nucleotide sequence ID" value="XM_013561416.1"/>
</dbReference>
<keyword evidence="2" id="KW-0472">Membrane</keyword>
<evidence type="ECO:0000313" key="4">
    <source>
        <dbReference type="RefSeq" id="XP_013416870.1"/>
    </source>
</evidence>
<reference evidence="4" key="1">
    <citation type="submission" date="2025-08" db="UniProtKB">
        <authorList>
            <consortium name="RefSeq"/>
        </authorList>
    </citation>
    <scope>IDENTIFICATION</scope>
    <source>
        <tissue evidence="4">Gonads</tissue>
    </source>
</reference>
<organism evidence="3 4">
    <name type="scientific">Lingula anatina</name>
    <name type="common">Brachiopod</name>
    <name type="synonym">Lingula unguis</name>
    <dbReference type="NCBI Taxonomy" id="7574"/>
    <lineage>
        <taxon>Eukaryota</taxon>
        <taxon>Metazoa</taxon>
        <taxon>Spiralia</taxon>
        <taxon>Lophotrochozoa</taxon>
        <taxon>Brachiopoda</taxon>
        <taxon>Linguliformea</taxon>
        <taxon>Lingulata</taxon>
        <taxon>Lingulida</taxon>
        <taxon>Linguloidea</taxon>
        <taxon>Lingulidae</taxon>
        <taxon>Lingula</taxon>
    </lineage>
</organism>
<feature type="region of interest" description="Disordered" evidence="1">
    <location>
        <begin position="262"/>
        <end position="297"/>
    </location>
</feature>
<dbReference type="KEGG" id="lak:106178293"/>
<dbReference type="PANTHER" id="PTHR47139:SF1">
    <property type="entry name" value="TUMOR NECROSIS FACTOR RECEPTOR SUPERFAMILY MEMBER 9"/>
    <property type="match status" value="1"/>
</dbReference>
<dbReference type="GO" id="GO:0042127">
    <property type="term" value="P:regulation of cell population proliferation"/>
    <property type="evidence" value="ECO:0007669"/>
    <property type="project" value="TreeGrafter"/>
</dbReference>
<evidence type="ECO:0000313" key="3">
    <source>
        <dbReference type="Proteomes" id="UP000085678"/>
    </source>
</evidence>
<feature type="transmembrane region" description="Helical" evidence="2">
    <location>
        <begin position="228"/>
        <end position="250"/>
    </location>
</feature>
<dbReference type="GeneID" id="106178293"/>
<feature type="compositionally biased region" description="Basic and acidic residues" evidence="1">
    <location>
        <begin position="272"/>
        <end position="283"/>
    </location>
</feature>
<proteinExistence type="predicted"/>
<gene>
    <name evidence="4" type="primary">LOC106178293</name>
</gene>
<dbReference type="GO" id="GO:0038023">
    <property type="term" value="F:signaling receptor activity"/>
    <property type="evidence" value="ECO:0007669"/>
    <property type="project" value="TreeGrafter"/>
</dbReference>
<keyword evidence="2" id="KW-0812">Transmembrane</keyword>
<evidence type="ECO:0000256" key="2">
    <source>
        <dbReference type="SAM" id="Phobius"/>
    </source>
</evidence>
<dbReference type="InParanoid" id="A0A1S3K2K6"/>
<dbReference type="OrthoDB" id="8710478at2759"/>
<evidence type="ECO:0000256" key="1">
    <source>
        <dbReference type="SAM" id="MobiDB-lite"/>
    </source>
</evidence>
<keyword evidence="3" id="KW-1185">Reference proteome</keyword>
<dbReference type="PANTHER" id="PTHR47139">
    <property type="entry name" value="TUMOR NECROSIS FACTOR RECEPTOR SUPERFAMILY MEMBER 9"/>
    <property type="match status" value="1"/>
</dbReference>
<protein>
    <submittedName>
        <fullName evidence="4">Uncharacterized protein LOC106178293</fullName>
    </submittedName>
</protein>